<feature type="region of interest" description="Disordered" evidence="1">
    <location>
        <begin position="89"/>
        <end position="108"/>
    </location>
</feature>
<feature type="compositionally biased region" description="Low complexity" evidence="1">
    <location>
        <begin position="170"/>
        <end position="181"/>
    </location>
</feature>
<dbReference type="RefSeq" id="WP_253771672.1">
    <property type="nucleotide sequence ID" value="NZ_JAMTCK010000006.1"/>
</dbReference>
<feature type="compositionally biased region" description="Polar residues" evidence="1">
    <location>
        <begin position="182"/>
        <end position="202"/>
    </location>
</feature>
<proteinExistence type="predicted"/>
<sequence length="376" mass="38829">MTSDKPDFGRVPADEVGDDEFKRLLGQALAGEPPLGVNRDEVLRRGQRRLRARRTVLAGGVAAAVVTVVVGAAALSGAGHLALQGEVVSGNGQTSSQSGQPPAPSPAVATPLTVYTRFPLDDEQLKRPWPTTVSPIVPIKTGTGDRALPDDVVAKRLTHVLAPALRLRDGSPGVPSSPSSGQVRTSSESIPASAPSRGQTSEPPVFSAAPPVAGTSTPSSAVRTTTSVPPADISTTPLITFSSTNQGYYHAAVDLGDESGVGALIVQVLAGPPGMEPLDCNDLLKLVGPSGNRTCHPALVVDGQPVLAIVEEGPDKLVRQQVISERADGTRISVTTANVADSQLRAGQRNPGRPKPPLTLEDQARIALLPGLSVPR</sequence>
<organism evidence="3 4">
    <name type="scientific">Goodfellowiella coeruleoviolacea</name>
    <dbReference type="NCBI Taxonomy" id="334858"/>
    <lineage>
        <taxon>Bacteria</taxon>
        <taxon>Bacillati</taxon>
        <taxon>Actinomycetota</taxon>
        <taxon>Actinomycetes</taxon>
        <taxon>Pseudonocardiales</taxon>
        <taxon>Pseudonocardiaceae</taxon>
        <taxon>Goodfellowiella</taxon>
    </lineage>
</organism>
<dbReference type="AlphaFoldDB" id="A0AAE3GHA9"/>
<evidence type="ECO:0000256" key="2">
    <source>
        <dbReference type="SAM" id="Phobius"/>
    </source>
</evidence>
<dbReference type="Proteomes" id="UP001206128">
    <property type="component" value="Unassembled WGS sequence"/>
</dbReference>
<dbReference type="EMBL" id="JAMTCK010000006">
    <property type="protein sequence ID" value="MCP2166123.1"/>
    <property type="molecule type" value="Genomic_DNA"/>
</dbReference>
<accession>A0AAE3GHA9</accession>
<evidence type="ECO:0000256" key="1">
    <source>
        <dbReference type="SAM" id="MobiDB-lite"/>
    </source>
</evidence>
<keyword evidence="2" id="KW-1133">Transmembrane helix</keyword>
<comment type="caution">
    <text evidence="3">The sequence shown here is derived from an EMBL/GenBank/DDBJ whole genome shotgun (WGS) entry which is preliminary data.</text>
</comment>
<protein>
    <submittedName>
        <fullName evidence="3">Uncharacterized protein</fullName>
    </submittedName>
</protein>
<feature type="region of interest" description="Disordered" evidence="1">
    <location>
        <begin position="167"/>
        <end position="237"/>
    </location>
</feature>
<feature type="compositionally biased region" description="Polar residues" evidence="1">
    <location>
        <begin position="214"/>
        <end position="237"/>
    </location>
</feature>
<evidence type="ECO:0000313" key="3">
    <source>
        <dbReference type="EMBL" id="MCP2166123.1"/>
    </source>
</evidence>
<keyword evidence="2" id="KW-0472">Membrane</keyword>
<reference evidence="3" key="1">
    <citation type="submission" date="2022-06" db="EMBL/GenBank/DDBJ databases">
        <title>Genomic Encyclopedia of Archaeal and Bacterial Type Strains, Phase II (KMG-II): from individual species to whole genera.</title>
        <authorList>
            <person name="Goeker M."/>
        </authorList>
    </citation>
    <scope>NUCLEOTIDE SEQUENCE</scope>
    <source>
        <strain evidence="3">DSM 43935</strain>
    </source>
</reference>
<keyword evidence="2" id="KW-0812">Transmembrane</keyword>
<keyword evidence="4" id="KW-1185">Reference proteome</keyword>
<feature type="compositionally biased region" description="Low complexity" evidence="1">
    <location>
        <begin position="89"/>
        <end position="100"/>
    </location>
</feature>
<gene>
    <name evidence="3" type="ORF">LX83_002982</name>
</gene>
<feature type="region of interest" description="Disordered" evidence="1">
    <location>
        <begin position="339"/>
        <end position="364"/>
    </location>
</feature>
<name>A0AAE3GHA9_9PSEU</name>
<feature type="transmembrane region" description="Helical" evidence="2">
    <location>
        <begin position="55"/>
        <end position="75"/>
    </location>
</feature>
<evidence type="ECO:0000313" key="4">
    <source>
        <dbReference type="Proteomes" id="UP001206128"/>
    </source>
</evidence>